<feature type="region of interest" description="Disordered" evidence="1">
    <location>
        <begin position="1"/>
        <end position="68"/>
    </location>
</feature>
<protein>
    <submittedName>
        <fullName evidence="2">Uncharacterized protein</fullName>
    </submittedName>
</protein>
<dbReference type="AlphaFoldDB" id="A0AAV7NWQ2"/>
<gene>
    <name evidence="2" type="ORF">NDU88_007595</name>
</gene>
<evidence type="ECO:0000313" key="3">
    <source>
        <dbReference type="Proteomes" id="UP001066276"/>
    </source>
</evidence>
<feature type="compositionally biased region" description="Pro residues" evidence="1">
    <location>
        <begin position="58"/>
        <end position="68"/>
    </location>
</feature>
<dbReference type="Proteomes" id="UP001066276">
    <property type="component" value="Chromosome 8"/>
</dbReference>
<dbReference type="EMBL" id="JANPWB010000012">
    <property type="protein sequence ID" value="KAJ1119409.1"/>
    <property type="molecule type" value="Genomic_DNA"/>
</dbReference>
<evidence type="ECO:0000313" key="2">
    <source>
        <dbReference type="EMBL" id="KAJ1119409.1"/>
    </source>
</evidence>
<name>A0AAV7NWQ2_PLEWA</name>
<reference evidence="2" key="1">
    <citation type="journal article" date="2022" name="bioRxiv">
        <title>Sequencing and chromosome-scale assembly of the giantPleurodeles waltlgenome.</title>
        <authorList>
            <person name="Brown T."/>
            <person name="Elewa A."/>
            <person name="Iarovenko S."/>
            <person name="Subramanian E."/>
            <person name="Araus A.J."/>
            <person name="Petzold A."/>
            <person name="Susuki M."/>
            <person name="Suzuki K.-i.T."/>
            <person name="Hayashi T."/>
            <person name="Toyoda A."/>
            <person name="Oliveira C."/>
            <person name="Osipova E."/>
            <person name="Leigh N.D."/>
            <person name="Simon A."/>
            <person name="Yun M.H."/>
        </authorList>
    </citation>
    <scope>NUCLEOTIDE SEQUENCE</scope>
    <source>
        <strain evidence="2">20211129_DDA</strain>
        <tissue evidence="2">Liver</tissue>
    </source>
</reference>
<keyword evidence="3" id="KW-1185">Reference proteome</keyword>
<proteinExistence type="predicted"/>
<feature type="compositionally biased region" description="Low complexity" evidence="1">
    <location>
        <begin position="41"/>
        <end position="57"/>
    </location>
</feature>
<sequence length="68" mass="6824">MGRAPLRFSASDPGSAAGVQASRAEGAKEPRGVTAVKESGAPRFQRAATAASAAPPLAWTPPRGPVLL</sequence>
<evidence type="ECO:0000256" key="1">
    <source>
        <dbReference type="SAM" id="MobiDB-lite"/>
    </source>
</evidence>
<accession>A0AAV7NWQ2</accession>
<comment type="caution">
    <text evidence="2">The sequence shown here is derived from an EMBL/GenBank/DDBJ whole genome shotgun (WGS) entry which is preliminary data.</text>
</comment>
<organism evidence="2 3">
    <name type="scientific">Pleurodeles waltl</name>
    <name type="common">Iberian ribbed newt</name>
    <dbReference type="NCBI Taxonomy" id="8319"/>
    <lineage>
        <taxon>Eukaryota</taxon>
        <taxon>Metazoa</taxon>
        <taxon>Chordata</taxon>
        <taxon>Craniata</taxon>
        <taxon>Vertebrata</taxon>
        <taxon>Euteleostomi</taxon>
        <taxon>Amphibia</taxon>
        <taxon>Batrachia</taxon>
        <taxon>Caudata</taxon>
        <taxon>Salamandroidea</taxon>
        <taxon>Salamandridae</taxon>
        <taxon>Pleurodelinae</taxon>
        <taxon>Pleurodeles</taxon>
    </lineage>
</organism>